<comment type="caution">
    <text evidence="1">The sequence shown here is derived from an EMBL/GenBank/DDBJ whole genome shotgun (WGS) entry which is preliminary data.</text>
</comment>
<proteinExistence type="predicted"/>
<gene>
    <name evidence="1" type="ORF">SPELUC_LOCUS17183</name>
</gene>
<feature type="non-terminal residue" evidence="1">
    <location>
        <position position="1"/>
    </location>
</feature>
<accession>A0ACA9RFB5</accession>
<reference evidence="1" key="1">
    <citation type="submission" date="2021-06" db="EMBL/GenBank/DDBJ databases">
        <authorList>
            <person name="Kallberg Y."/>
            <person name="Tangrot J."/>
            <person name="Rosling A."/>
        </authorList>
    </citation>
    <scope>NUCLEOTIDE SEQUENCE</scope>
    <source>
        <strain evidence="1">28 12/20/2015</strain>
    </source>
</reference>
<feature type="non-terminal residue" evidence="1">
    <location>
        <position position="68"/>
    </location>
</feature>
<organism evidence="1 2">
    <name type="scientific">Cetraspora pellucida</name>
    <dbReference type="NCBI Taxonomy" id="1433469"/>
    <lineage>
        <taxon>Eukaryota</taxon>
        <taxon>Fungi</taxon>
        <taxon>Fungi incertae sedis</taxon>
        <taxon>Mucoromycota</taxon>
        <taxon>Glomeromycotina</taxon>
        <taxon>Glomeromycetes</taxon>
        <taxon>Diversisporales</taxon>
        <taxon>Gigasporaceae</taxon>
        <taxon>Cetraspora</taxon>
    </lineage>
</organism>
<sequence>YHPNNDPRKNDEFLKFTQSAFRELITKWIVLDSLPFITTESKHFQQIIKLLNPNAHVPTGDTIKNDIM</sequence>
<dbReference type="Proteomes" id="UP000789366">
    <property type="component" value="Unassembled WGS sequence"/>
</dbReference>
<name>A0ACA9RFB5_9GLOM</name>
<dbReference type="EMBL" id="CAJVPW010068533">
    <property type="protein sequence ID" value="CAG8790433.1"/>
    <property type="molecule type" value="Genomic_DNA"/>
</dbReference>
<keyword evidence="2" id="KW-1185">Reference proteome</keyword>
<evidence type="ECO:0000313" key="1">
    <source>
        <dbReference type="EMBL" id="CAG8790433.1"/>
    </source>
</evidence>
<evidence type="ECO:0000313" key="2">
    <source>
        <dbReference type="Proteomes" id="UP000789366"/>
    </source>
</evidence>
<protein>
    <submittedName>
        <fullName evidence="1">17653_t:CDS:1</fullName>
    </submittedName>
</protein>